<organism evidence="8 9">
    <name type="scientific">Mycolicibacterium arabiense</name>
    <dbReference type="NCBI Taxonomy" id="1286181"/>
    <lineage>
        <taxon>Bacteria</taxon>
        <taxon>Bacillati</taxon>
        <taxon>Actinomycetota</taxon>
        <taxon>Actinomycetes</taxon>
        <taxon>Mycobacteriales</taxon>
        <taxon>Mycobacteriaceae</taxon>
        <taxon>Mycolicibacterium</taxon>
    </lineage>
</organism>
<feature type="binding site" evidence="6">
    <location>
        <position position="108"/>
    </location>
    <ligand>
        <name>Mg(2+)</name>
        <dbReference type="ChEBI" id="CHEBI:18420"/>
        <label>1</label>
        <note>catalytic</note>
    </ligand>
</feature>
<dbReference type="KEGG" id="marz:MARA_40360"/>
<keyword evidence="4" id="KW-0378">Hydrolase</keyword>
<proteinExistence type="inferred from homology"/>
<dbReference type="EMBL" id="AP022593">
    <property type="protein sequence ID" value="BBY50568.1"/>
    <property type="molecule type" value="Genomic_DNA"/>
</dbReference>
<comment type="cofactor">
    <cofactor evidence="1 6">
        <name>Mg(2+)</name>
        <dbReference type="ChEBI" id="CHEBI:18420"/>
    </cofactor>
</comment>
<dbReference type="InterPro" id="IPR051090">
    <property type="entry name" value="Inositol_monoP_superfamily"/>
</dbReference>
<dbReference type="Pfam" id="PF00459">
    <property type="entry name" value="Inositol_P"/>
    <property type="match status" value="1"/>
</dbReference>
<name>A0A7I7S0Y8_9MYCO</name>
<dbReference type="PRINTS" id="PR00377">
    <property type="entry name" value="IMPHPHTASES"/>
</dbReference>
<keyword evidence="3 6" id="KW-0479">Metal-binding</keyword>
<dbReference type="GO" id="GO:0046872">
    <property type="term" value="F:metal ion binding"/>
    <property type="evidence" value="ECO:0007669"/>
    <property type="project" value="UniProtKB-KW"/>
</dbReference>
<feature type="region of interest" description="Disordered" evidence="7">
    <location>
        <begin position="1"/>
        <end position="20"/>
    </location>
</feature>
<feature type="binding site" evidence="6">
    <location>
        <position position="226"/>
    </location>
    <ligand>
        <name>Mg(2+)</name>
        <dbReference type="ChEBI" id="CHEBI:18420"/>
        <label>1</label>
        <note>catalytic</note>
    </ligand>
</feature>
<evidence type="ECO:0000256" key="7">
    <source>
        <dbReference type="SAM" id="MobiDB-lite"/>
    </source>
</evidence>
<evidence type="ECO:0000256" key="2">
    <source>
        <dbReference type="ARBA" id="ARBA00009759"/>
    </source>
</evidence>
<dbReference type="Gene3D" id="3.40.190.80">
    <property type="match status" value="1"/>
</dbReference>
<geneLocation type="plasmid" evidence="9">
    <name>pjcm18538 dna</name>
</geneLocation>
<feature type="binding site" evidence="6">
    <location>
        <position position="89"/>
    </location>
    <ligand>
        <name>Mg(2+)</name>
        <dbReference type="ChEBI" id="CHEBI:18420"/>
        <label>1</label>
        <note>catalytic</note>
    </ligand>
</feature>
<dbReference type="SUPFAM" id="SSF56655">
    <property type="entry name" value="Carbohydrate phosphatase"/>
    <property type="match status" value="1"/>
</dbReference>
<dbReference type="GO" id="GO:0000105">
    <property type="term" value="P:L-histidine biosynthetic process"/>
    <property type="evidence" value="ECO:0007669"/>
    <property type="project" value="TreeGrafter"/>
</dbReference>
<evidence type="ECO:0000313" key="9">
    <source>
        <dbReference type="Proteomes" id="UP000467428"/>
    </source>
</evidence>
<gene>
    <name evidence="8" type="ORF">MARA_40360</name>
</gene>
<evidence type="ECO:0000256" key="3">
    <source>
        <dbReference type="ARBA" id="ARBA00022723"/>
    </source>
</evidence>
<feature type="compositionally biased region" description="Polar residues" evidence="7">
    <location>
        <begin position="1"/>
        <end position="16"/>
    </location>
</feature>
<dbReference type="PROSITE" id="PS00629">
    <property type="entry name" value="IMP_1"/>
    <property type="match status" value="1"/>
</dbReference>
<evidence type="ECO:0000256" key="6">
    <source>
        <dbReference type="PIRSR" id="PIRSR600760-2"/>
    </source>
</evidence>
<evidence type="ECO:0000256" key="1">
    <source>
        <dbReference type="ARBA" id="ARBA00001946"/>
    </source>
</evidence>
<feature type="binding site" evidence="6">
    <location>
        <position position="107"/>
    </location>
    <ligand>
        <name>Mg(2+)</name>
        <dbReference type="ChEBI" id="CHEBI:18420"/>
        <label>1</label>
        <note>catalytic</note>
    </ligand>
</feature>
<protein>
    <submittedName>
        <fullName evidence="8">Histidinol-phosphatase</fullName>
    </submittedName>
</protein>
<comment type="similarity">
    <text evidence="2">Belongs to the inositol monophosphatase superfamily.</text>
</comment>
<sequence length="281" mass="30173">MGLTRAGTNQKWSSRTVGPMSDDRAERIRLALDLAAVAGTMSQRYFADGDLAVHTKGDGTPVTVADREIEHAMRTAVSTDFGRDGFVGEEFPDTAGDSGYRWIVDPIDGTKSFIRGVPLYANLIALQEGDEIVFGVINLPSAGITVHAERGKGCWRNGVPARVSTCADLDGAYVMATWLEDWEPGVLEGLRAQGVVLRTWGDAFGYAMVASGDADAVVDYTTQPYDLAPMPVIIEEAGGRFTSLDGQRMFDGGNGIASNGLIHETLRSYVTAPLPRQGVRL</sequence>
<evidence type="ECO:0000256" key="4">
    <source>
        <dbReference type="ARBA" id="ARBA00022801"/>
    </source>
</evidence>
<dbReference type="GO" id="GO:0016791">
    <property type="term" value="F:phosphatase activity"/>
    <property type="evidence" value="ECO:0007669"/>
    <property type="project" value="UniProtKB-ARBA"/>
</dbReference>
<accession>A0A7I7S0Y8</accession>
<feature type="binding site" evidence="6">
    <location>
        <position position="105"/>
    </location>
    <ligand>
        <name>Mg(2+)</name>
        <dbReference type="ChEBI" id="CHEBI:18420"/>
        <label>1</label>
        <note>catalytic</note>
    </ligand>
</feature>
<keyword evidence="5 6" id="KW-0460">Magnesium</keyword>
<dbReference type="PANTHER" id="PTHR43200:SF6">
    <property type="entry name" value="3'(2'),5'-BISPHOSPHATE NUCLEOTIDASE"/>
    <property type="match status" value="1"/>
</dbReference>
<dbReference type="Proteomes" id="UP000467428">
    <property type="component" value="Chromosome"/>
</dbReference>
<dbReference type="AlphaFoldDB" id="A0A7I7S0Y8"/>
<dbReference type="InterPro" id="IPR020583">
    <property type="entry name" value="Inositol_monoP_metal-BS"/>
</dbReference>
<dbReference type="InterPro" id="IPR000760">
    <property type="entry name" value="Inositol_monophosphatase-like"/>
</dbReference>
<dbReference type="Gene3D" id="3.30.540.10">
    <property type="entry name" value="Fructose-1,6-Bisphosphatase, subunit A, domain 1"/>
    <property type="match status" value="1"/>
</dbReference>
<reference evidence="8 9" key="1">
    <citation type="journal article" date="2019" name="Emerg. Microbes Infect.">
        <title>Comprehensive subspecies identification of 175 nontuberculous mycobacteria species based on 7547 genomic profiles.</title>
        <authorList>
            <person name="Matsumoto Y."/>
            <person name="Kinjo T."/>
            <person name="Motooka D."/>
            <person name="Nabeya D."/>
            <person name="Jung N."/>
            <person name="Uechi K."/>
            <person name="Horii T."/>
            <person name="Iida T."/>
            <person name="Fujita J."/>
            <person name="Nakamura S."/>
        </authorList>
    </citation>
    <scope>NUCLEOTIDE SEQUENCE [LARGE SCALE GENOMIC DNA]</scope>
    <source>
        <strain evidence="8 9">JCM 18538</strain>
    </source>
</reference>
<evidence type="ECO:0000256" key="5">
    <source>
        <dbReference type="ARBA" id="ARBA00022842"/>
    </source>
</evidence>
<dbReference type="PANTHER" id="PTHR43200">
    <property type="entry name" value="PHOSPHATASE"/>
    <property type="match status" value="1"/>
</dbReference>
<keyword evidence="9" id="KW-1185">Reference proteome</keyword>
<evidence type="ECO:0000313" key="8">
    <source>
        <dbReference type="EMBL" id="BBY50568.1"/>
    </source>
</evidence>